<reference evidence="2 3" key="1">
    <citation type="submission" date="2024-01" db="EMBL/GenBank/DDBJ databases">
        <title>Genome assemblies of Stephania.</title>
        <authorList>
            <person name="Yang L."/>
        </authorList>
    </citation>
    <scope>NUCLEOTIDE SEQUENCE [LARGE SCALE GENOMIC DNA]</scope>
    <source>
        <strain evidence="2">JXDWG</strain>
        <tissue evidence="2">Leaf</tissue>
    </source>
</reference>
<evidence type="ECO:0000313" key="3">
    <source>
        <dbReference type="Proteomes" id="UP001419268"/>
    </source>
</evidence>
<feature type="signal peptide" evidence="1">
    <location>
        <begin position="1"/>
        <end position="20"/>
    </location>
</feature>
<keyword evidence="1" id="KW-0732">Signal</keyword>
<dbReference type="EMBL" id="JBBNAG010000003">
    <property type="protein sequence ID" value="KAK9148153.1"/>
    <property type="molecule type" value="Genomic_DNA"/>
</dbReference>
<comment type="caution">
    <text evidence="2">The sequence shown here is derived from an EMBL/GenBank/DDBJ whole genome shotgun (WGS) entry which is preliminary data.</text>
</comment>
<dbReference type="Proteomes" id="UP001419268">
    <property type="component" value="Unassembled WGS sequence"/>
</dbReference>
<proteinExistence type="predicted"/>
<sequence>MGHGTSFSWTILLLQAPLFSEYPVIVDVSKCSSETHIVDNLVKCCKSTCNVTDMKDLLVCYVTGIGNELDYLLYWVPFAVMNTSPGLP</sequence>
<protein>
    <submittedName>
        <fullName evidence="2">Uncharacterized protein</fullName>
    </submittedName>
</protein>
<dbReference type="AlphaFoldDB" id="A0AAP0K8R5"/>
<organism evidence="2 3">
    <name type="scientific">Stephania cephalantha</name>
    <dbReference type="NCBI Taxonomy" id="152367"/>
    <lineage>
        <taxon>Eukaryota</taxon>
        <taxon>Viridiplantae</taxon>
        <taxon>Streptophyta</taxon>
        <taxon>Embryophyta</taxon>
        <taxon>Tracheophyta</taxon>
        <taxon>Spermatophyta</taxon>
        <taxon>Magnoliopsida</taxon>
        <taxon>Ranunculales</taxon>
        <taxon>Menispermaceae</taxon>
        <taxon>Menispermoideae</taxon>
        <taxon>Cissampelideae</taxon>
        <taxon>Stephania</taxon>
    </lineage>
</organism>
<evidence type="ECO:0000256" key="1">
    <source>
        <dbReference type="SAM" id="SignalP"/>
    </source>
</evidence>
<keyword evidence="3" id="KW-1185">Reference proteome</keyword>
<accession>A0AAP0K8R5</accession>
<name>A0AAP0K8R5_9MAGN</name>
<gene>
    <name evidence="2" type="ORF">Scep_006910</name>
</gene>
<evidence type="ECO:0000313" key="2">
    <source>
        <dbReference type="EMBL" id="KAK9148153.1"/>
    </source>
</evidence>
<feature type="chain" id="PRO_5043001837" evidence="1">
    <location>
        <begin position="21"/>
        <end position="88"/>
    </location>
</feature>